<organism evidence="1 2">
    <name type="scientific">Corynebacterium minutissimum</name>
    <dbReference type="NCBI Taxonomy" id="38301"/>
    <lineage>
        <taxon>Bacteria</taxon>
        <taxon>Bacillati</taxon>
        <taxon>Actinomycetota</taxon>
        <taxon>Actinomycetes</taxon>
        <taxon>Mycobacteriales</taxon>
        <taxon>Corynebacteriaceae</taxon>
        <taxon>Corynebacterium</taxon>
    </lineage>
</organism>
<protein>
    <submittedName>
        <fullName evidence="1">Uncharacterized protein</fullName>
    </submittedName>
</protein>
<dbReference type="Proteomes" id="UP000254287">
    <property type="component" value="Unassembled WGS sequence"/>
</dbReference>
<dbReference type="AlphaFoldDB" id="A0A376D1X4"/>
<accession>A0A376D1X4</accession>
<sequence>MRFYKHSLNWIDFIVDRAAELPELDWTEEISTGAEFAWAVAGNWWEMNSVSPEWKHDEHVWGGNAVAIRAASLCMLSEIFPED</sequence>
<reference evidence="1 2" key="1">
    <citation type="submission" date="2018-06" db="EMBL/GenBank/DDBJ databases">
        <authorList>
            <consortium name="Pathogen Informatics"/>
            <person name="Doyle S."/>
        </authorList>
    </citation>
    <scope>NUCLEOTIDE SEQUENCE [LARGE SCALE GENOMIC DNA]</scope>
    <source>
        <strain evidence="1 2">NCTC10289</strain>
    </source>
</reference>
<dbReference type="EMBL" id="UFXP01000001">
    <property type="protein sequence ID" value="STC79953.1"/>
    <property type="molecule type" value="Genomic_DNA"/>
</dbReference>
<proteinExistence type="predicted"/>
<evidence type="ECO:0000313" key="2">
    <source>
        <dbReference type="Proteomes" id="UP000254287"/>
    </source>
</evidence>
<gene>
    <name evidence="1" type="ORF">NCTC10289_01989</name>
</gene>
<name>A0A376D1X4_9CORY</name>
<dbReference type="RefSeq" id="WP_115023069.1">
    <property type="nucleotide sequence ID" value="NZ_CP069533.1"/>
</dbReference>
<evidence type="ECO:0000313" key="1">
    <source>
        <dbReference type="EMBL" id="STC79953.1"/>
    </source>
</evidence>